<sequence length="58" mass="6789">MHGHENVGKMGKKLVGSKWRKRDSNHNGYLGFFWVNLMEKKNTMHMGIHACGKWKEMS</sequence>
<evidence type="ECO:0000313" key="1">
    <source>
        <dbReference type="EMBL" id="CBI25010.3"/>
    </source>
</evidence>
<name>D7T3C5_VITVI</name>
<gene>
    <name evidence="1" type="ordered locus">VIT_13s0073g00260</name>
</gene>
<dbReference type="PaxDb" id="29760-VIT_13s0073g00260.t01"/>
<keyword evidence="2" id="KW-1185">Reference proteome</keyword>
<dbReference type="Proteomes" id="UP000009183">
    <property type="component" value="Chromosome 13"/>
</dbReference>
<dbReference type="EMBL" id="FN595510">
    <property type="protein sequence ID" value="CBI25010.3"/>
    <property type="molecule type" value="Genomic_DNA"/>
</dbReference>
<protein>
    <submittedName>
        <fullName evidence="1">Uncharacterized protein</fullName>
    </submittedName>
</protein>
<proteinExistence type="predicted"/>
<accession>D7T3C5</accession>
<dbReference type="InParanoid" id="D7T3C5"/>
<dbReference type="AlphaFoldDB" id="D7T3C5"/>
<dbReference type="HOGENOM" id="CLU_2982975_0_0_1"/>
<evidence type="ECO:0000313" key="2">
    <source>
        <dbReference type="Proteomes" id="UP000009183"/>
    </source>
</evidence>
<reference evidence="2" key="1">
    <citation type="journal article" date="2007" name="Nature">
        <title>The grapevine genome sequence suggests ancestral hexaploidization in major angiosperm phyla.</title>
        <authorList>
            <consortium name="The French-Italian Public Consortium for Grapevine Genome Characterization."/>
            <person name="Jaillon O."/>
            <person name="Aury J.-M."/>
            <person name="Noel B."/>
            <person name="Policriti A."/>
            <person name="Clepet C."/>
            <person name="Casagrande A."/>
            <person name="Choisne N."/>
            <person name="Aubourg S."/>
            <person name="Vitulo N."/>
            <person name="Jubin C."/>
            <person name="Vezzi A."/>
            <person name="Legeai F."/>
            <person name="Hugueney P."/>
            <person name="Dasilva C."/>
            <person name="Horner D."/>
            <person name="Mica E."/>
            <person name="Jublot D."/>
            <person name="Poulain J."/>
            <person name="Bruyere C."/>
            <person name="Billault A."/>
            <person name="Segurens B."/>
            <person name="Gouyvenoux M."/>
            <person name="Ugarte E."/>
            <person name="Cattonaro F."/>
            <person name="Anthouard V."/>
            <person name="Vico V."/>
            <person name="Del Fabbro C."/>
            <person name="Alaux M."/>
            <person name="Di Gaspero G."/>
            <person name="Dumas V."/>
            <person name="Felice N."/>
            <person name="Paillard S."/>
            <person name="Juman I."/>
            <person name="Moroldo M."/>
            <person name="Scalabrin S."/>
            <person name="Canaguier A."/>
            <person name="Le Clainche I."/>
            <person name="Malacrida G."/>
            <person name="Durand E."/>
            <person name="Pesole G."/>
            <person name="Laucou V."/>
            <person name="Chatelet P."/>
            <person name="Merdinoglu D."/>
            <person name="Delledonne M."/>
            <person name="Pezzotti M."/>
            <person name="Lecharny A."/>
            <person name="Scarpelli C."/>
            <person name="Artiguenave F."/>
            <person name="Pe M.E."/>
            <person name="Valle G."/>
            <person name="Morgante M."/>
            <person name="Caboche M."/>
            <person name="Adam-Blondon A.-F."/>
            <person name="Weissenbach J."/>
            <person name="Quetier F."/>
            <person name="Wincker P."/>
        </authorList>
    </citation>
    <scope>NUCLEOTIDE SEQUENCE [LARGE SCALE GENOMIC DNA]</scope>
    <source>
        <strain evidence="2">cv. Pinot noir / PN40024</strain>
    </source>
</reference>
<organism evidence="1 2">
    <name type="scientific">Vitis vinifera</name>
    <name type="common">Grape</name>
    <dbReference type="NCBI Taxonomy" id="29760"/>
    <lineage>
        <taxon>Eukaryota</taxon>
        <taxon>Viridiplantae</taxon>
        <taxon>Streptophyta</taxon>
        <taxon>Embryophyta</taxon>
        <taxon>Tracheophyta</taxon>
        <taxon>Spermatophyta</taxon>
        <taxon>Magnoliopsida</taxon>
        <taxon>eudicotyledons</taxon>
        <taxon>Gunneridae</taxon>
        <taxon>Pentapetalae</taxon>
        <taxon>rosids</taxon>
        <taxon>Vitales</taxon>
        <taxon>Vitaceae</taxon>
        <taxon>Viteae</taxon>
        <taxon>Vitis</taxon>
    </lineage>
</organism>